<feature type="domain" description="Histidine kinase" evidence="7">
    <location>
        <begin position="1177"/>
        <end position="1398"/>
    </location>
</feature>
<dbReference type="InterPro" id="IPR003661">
    <property type="entry name" value="HisK_dim/P_dom"/>
</dbReference>
<dbReference type="Pfam" id="PF13188">
    <property type="entry name" value="PAS_8"/>
    <property type="match status" value="1"/>
</dbReference>
<dbReference type="CDD" id="cd00130">
    <property type="entry name" value="PAS"/>
    <property type="match status" value="1"/>
</dbReference>
<organism evidence="9 10">
    <name type="scientific">Aliirhizobium smilacinae</name>
    <dbReference type="NCBI Taxonomy" id="1395944"/>
    <lineage>
        <taxon>Bacteria</taxon>
        <taxon>Pseudomonadati</taxon>
        <taxon>Pseudomonadota</taxon>
        <taxon>Alphaproteobacteria</taxon>
        <taxon>Hyphomicrobiales</taxon>
        <taxon>Rhizobiaceae</taxon>
        <taxon>Aliirhizobium</taxon>
    </lineage>
</organism>
<evidence type="ECO:0000313" key="10">
    <source>
        <dbReference type="Proteomes" id="UP000311605"/>
    </source>
</evidence>
<evidence type="ECO:0000256" key="3">
    <source>
        <dbReference type="ARBA" id="ARBA00022553"/>
    </source>
</evidence>
<dbReference type="SMART" id="SM00388">
    <property type="entry name" value="HisKA"/>
    <property type="match status" value="1"/>
</dbReference>
<sequence>MSDVQYPFIDVAVHERVSEAFAAGMAVVLFSPDLRSVSWANGRGAALFGFGSIYDFLDQGLDRGELMFRQVEPVARSLQSVGDRRSFTVRIASGFLRVAVQARCEMIRVQNKSCILLSVPVDNQRLSLKECAARLIEGFDDPETHMAVLDAEGNVLAASGQFSALNISIQTTRMLVSMVGNDRHRLIKRPIATAGGYLPAAIGQVSEEPALNLLFVVGVAKAQAAAVTAVQAIDVAAPDAVSPAPDVDKTDAIAVPDYEDALSAVAAIEDNPDIEEEISLDDTSEAGPSDVIAADETELAEASLPEADENVSAVESDAVTANADIGSVAAADIEAGIDASEELQIGDDLNDDQATLQDEAEPVLESDAADASDVTESFIEQSVDEEPTEQEMIEAEDIPAETQEISAGQEDLFDGGEEDETVEDASVTEDDSNEAAPEGPSASIEAEEPVAAAVPADDDADLAPPVVTQPVRPLRTVRFVWKIDASGRFSEVSKEFAEAVGPHAADISGMAFSDLAALFNLDPDGKITELLSRRDTWSGKTIWWPVEGTSRVVPVDLAALPTYTRAREFDGFRGFGIVRMGDAAEDPHAAGLALGAAQEDHAAEPVETEQSELPVHDLPSVEAVAEQPADHHVAEGGVLAADDIAETGIEPLDASGDEPVEDVGAEPTFVANDDTPAVAETVDDADASDDDADVPEAEDQPKAGEWPEGERPALTLVDNPGRRQSDKVIQLEERRSRLSPGEQANFQEIAKRLDRFVKSADDAEVEDGRTVEDVAVIEDETAAIAPEDNAQSLVSEEEQYERNENLVPETDDVTEKPTSVDEGESQSAVEEKPEDIQAADLDRNLAASDPVETPDDTVVALFDDESADVPDEVPADEAGDEDDEPLDAAALAAMLPGRDRIGLSEEIIDQMPVALLVHAGEKLIHANGEFLKLTGYSSLEALADVGGLDALLQRQELEGKTSEAGGMVVVRADDVIVPVTARLQSIRFNDNSALMLALMPVAATELEPQSGTTAEVLPLRPIRTADQLAKLQVEVEELRAILETATDGVVIIGSDREVRSMNRAASALFNFDGEEINGKPFVTLFAHESQRAILDYLSGLSDHGVASVLNDGREVIGREASGGFIPLFMTIGRLTSSNGYCAVIRDITQWKRTEDELRAAKRAAETANAHKSEFLAHVSHEIRTPLNAIIGFADMMASERLGPVGHPRYIEYSNDIGRSGRHVLDIVNDLLDISKIEAGELDLDFIAVGLNETVSEAVSLVQPQANGQRVIIRTALSQAVPQVVADLRSVKQIVLNILSNAIRFTPSGGQIVVSTAYEANGSVVLRIRDTGIGMNRADLELAMKPFRQVAGASRKRGDGTGLGLPLTKAMVDANRANFAITSAPNEGTLVEITFPSQRVLAS</sequence>
<dbReference type="SUPFAM" id="SSF55785">
    <property type="entry name" value="PYP-like sensor domain (PAS domain)"/>
    <property type="match status" value="1"/>
</dbReference>
<dbReference type="InterPro" id="IPR000014">
    <property type="entry name" value="PAS"/>
</dbReference>
<name>A0A5C4XTL3_9HYPH</name>
<proteinExistence type="predicted"/>
<dbReference type="SUPFAM" id="SSF55874">
    <property type="entry name" value="ATPase domain of HSP90 chaperone/DNA topoisomerase II/histidine kinase"/>
    <property type="match status" value="1"/>
</dbReference>
<dbReference type="PROSITE" id="PS50109">
    <property type="entry name" value="HIS_KIN"/>
    <property type="match status" value="1"/>
</dbReference>
<dbReference type="SUPFAM" id="SSF47384">
    <property type="entry name" value="Homodimeric domain of signal transducing histidine kinase"/>
    <property type="match status" value="1"/>
</dbReference>
<feature type="compositionally biased region" description="Acidic residues" evidence="6">
    <location>
        <begin position="683"/>
        <end position="698"/>
    </location>
</feature>
<feature type="region of interest" description="Disordered" evidence="6">
    <location>
        <begin position="683"/>
        <end position="725"/>
    </location>
</feature>
<gene>
    <name evidence="9" type="ORF">FHP24_07395</name>
</gene>
<keyword evidence="4" id="KW-0808">Transferase</keyword>
<dbReference type="Gene3D" id="3.30.565.10">
    <property type="entry name" value="Histidine kinase-like ATPase, C-terminal domain"/>
    <property type="match status" value="1"/>
</dbReference>
<dbReference type="InterPro" id="IPR013767">
    <property type="entry name" value="PAS_fold"/>
</dbReference>
<feature type="domain" description="PAS" evidence="8">
    <location>
        <begin position="1034"/>
        <end position="1112"/>
    </location>
</feature>
<dbReference type="InterPro" id="IPR004358">
    <property type="entry name" value="Sig_transdc_His_kin-like_C"/>
</dbReference>
<dbReference type="PANTHER" id="PTHR43047">
    <property type="entry name" value="TWO-COMPONENT HISTIDINE PROTEIN KINASE"/>
    <property type="match status" value="1"/>
</dbReference>
<dbReference type="GO" id="GO:0006355">
    <property type="term" value="P:regulation of DNA-templated transcription"/>
    <property type="evidence" value="ECO:0007669"/>
    <property type="project" value="InterPro"/>
</dbReference>
<feature type="region of interest" description="Disordered" evidence="6">
    <location>
        <begin position="417"/>
        <end position="446"/>
    </location>
</feature>
<dbReference type="InterPro" id="IPR036097">
    <property type="entry name" value="HisK_dim/P_sf"/>
</dbReference>
<dbReference type="EMBL" id="VDMN01000001">
    <property type="protein sequence ID" value="TNM66034.1"/>
    <property type="molecule type" value="Genomic_DNA"/>
</dbReference>
<accession>A0A5C4XTL3</accession>
<dbReference type="GO" id="GO:0005886">
    <property type="term" value="C:plasma membrane"/>
    <property type="evidence" value="ECO:0007669"/>
    <property type="project" value="TreeGrafter"/>
</dbReference>
<keyword evidence="10" id="KW-1185">Reference proteome</keyword>
<evidence type="ECO:0000259" key="7">
    <source>
        <dbReference type="PROSITE" id="PS50109"/>
    </source>
</evidence>
<dbReference type="Pfam" id="PF02518">
    <property type="entry name" value="HATPase_c"/>
    <property type="match status" value="1"/>
</dbReference>
<dbReference type="PANTHER" id="PTHR43047:SF72">
    <property type="entry name" value="OSMOSENSING HISTIDINE PROTEIN KINASE SLN1"/>
    <property type="match status" value="1"/>
</dbReference>
<feature type="compositionally biased region" description="Acidic residues" evidence="6">
    <location>
        <begin position="417"/>
        <end position="433"/>
    </location>
</feature>
<dbReference type="Proteomes" id="UP000311605">
    <property type="component" value="Unassembled WGS sequence"/>
</dbReference>
<comment type="catalytic activity">
    <reaction evidence="1">
        <text>ATP + protein L-histidine = ADP + protein N-phospho-L-histidine.</text>
        <dbReference type="EC" id="2.7.13.3"/>
    </reaction>
</comment>
<evidence type="ECO:0000256" key="4">
    <source>
        <dbReference type="ARBA" id="ARBA00022679"/>
    </source>
</evidence>
<evidence type="ECO:0000256" key="1">
    <source>
        <dbReference type="ARBA" id="ARBA00000085"/>
    </source>
</evidence>
<dbReference type="SMART" id="SM00091">
    <property type="entry name" value="PAS"/>
    <property type="match status" value="2"/>
</dbReference>
<dbReference type="GO" id="GO:0009927">
    <property type="term" value="F:histidine phosphotransfer kinase activity"/>
    <property type="evidence" value="ECO:0007669"/>
    <property type="project" value="TreeGrafter"/>
</dbReference>
<dbReference type="InterPro" id="IPR035965">
    <property type="entry name" value="PAS-like_dom_sf"/>
</dbReference>
<keyword evidence="5" id="KW-0418">Kinase</keyword>
<dbReference type="NCBIfam" id="TIGR00229">
    <property type="entry name" value="sensory_box"/>
    <property type="match status" value="1"/>
</dbReference>
<evidence type="ECO:0000256" key="2">
    <source>
        <dbReference type="ARBA" id="ARBA00012438"/>
    </source>
</evidence>
<dbReference type="OrthoDB" id="9801651at2"/>
<keyword evidence="3" id="KW-0597">Phosphoprotein</keyword>
<dbReference type="Gene3D" id="1.10.287.130">
    <property type="match status" value="1"/>
</dbReference>
<dbReference type="Pfam" id="PF00512">
    <property type="entry name" value="HisKA"/>
    <property type="match status" value="1"/>
</dbReference>
<dbReference type="Pfam" id="PF00989">
    <property type="entry name" value="PAS"/>
    <property type="match status" value="1"/>
</dbReference>
<dbReference type="InterPro" id="IPR036890">
    <property type="entry name" value="HATPase_C_sf"/>
</dbReference>
<comment type="caution">
    <text evidence="9">The sequence shown here is derived from an EMBL/GenBank/DDBJ whole genome shotgun (WGS) entry which is preliminary data.</text>
</comment>
<evidence type="ECO:0000256" key="5">
    <source>
        <dbReference type="ARBA" id="ARBA00022777"/>
    </source>
</evidence>
<dbReference type="Gene3D" id="3.30.450.20">
    <property type="entry name" value="PAS domain"/>
    <property type="match status" value="1"/>
</dbReference>
<dbReference type="SMART" id="SM00387">
    <property type="entry name" value="HATPase_c"/>
    <property type="match status" value="1"/>
</dbReference>
<dbReference type="InterPro" id="IPR003594">
    <property type="entry name" value="HATPase_dom"/>
</dbReference>
<feature type="region of interest" description="Disordered" evidence="6">
    <location>
        <begin position="779"/>
        <end position="836"/>
    </location>
</feature>
<dbReference type="PROSITE" id="PS50112">
    <property type="entry name" value="PAS"/>
    <property type="match status" value="1"/>
</dbReference>
<dbReference type="InterPro" id="IPR005467">
    <property type="entry name" value="His_kinase_dom"/>
</dbReference>
<dbReference type="RefSeq" id="WP_139674979.1">
    <property type="nucleotide sequence ID" value="NZ_VDMN01000001.1"/>
</dbReference>
<dbReference type="PRINTS" id="PR00344">
    <property type="entry name" value="BCTRLSENSOR"/>
</dbReference>
<evidence type="ECO:0000259" key="8">
    <source>
        <dbReference type="PROSITE" id="PS50112"/>
    </source>
</evidence>
<dbReference type="CDD" id="cd00082">
    <property type="entry name" value="HisKA"/>
    <property type="match status" value="1"/>
</dbReference>
<dbReference type="EC" id="2.7.13.3" evidence="2"/>
<reference evidence="9 10" key="1">
    <citation type="submission" date="2019-06" db="EMBL/GenBank/DDBJ databases">
        <title>The draft genome of Rhizobium smilacinae PTYR-5.</title>
        <authorList>
            <person name="Liu L."/>
            <person name="Li L."/>
            <person name="Zhang X."/>
        </authorList>
    </citation>
    <scope>NUCLEOTIDE SEQUENCE [LARGE SCALE GENOMIC DNA]</scope>
    <source>
        <strain evidence="9 10">PTYR-5</strain>
    </source>
</reference>
<evidence type="ECO:0000256" key="6">
    <source>
        <dbReference type="SAM" id="MobiDB-lite"/>
    </source>
</evidence>
<protein>
    <recommendedName>
        <fullName evidence="2">histidine kinase</fullName>
        <ecNumber evidence="2">2.7.13.3</ecNumber>
    </recommendedName>
</protein>
<evidence type="ECO:0000313" key="9">
    <source>
        <dbReference type="EMBL" id="TNM66034.1"/>
    </source>
</evidence>
<dbReference type="GO" id="GO:0000155">
    <property type="term" value="F:phosphorelay sensor kinase activity"/>
    <property type="evidence" value="ECO:0007669"/>
    <property type="project" value="InterPro"/>
</dbReference>